<evidence type="ECO:0000256" key="9">
    <source>
        <dbReference type="SAM" id="Phobius"/>
    </source>
</evidence>
<evidence type="ECO:0000256" key="1">
    <source>
        <dbReference type="ARBA" id="ARBA00004141"/>
    </source>
</evidence>
<dbReference type="GO" id="GO:0022857">
    <property type="term" value="F:transmembrane transporter activity"/>
    <property type="evidence" value="ECO:0007669"/>
    <property type="project" value="InterPro"/>
</dbReference>
<dbReference type="SUPFAM" id="SSF103473">
    <property type="entry name" value="MFS general substrate transporter"/>
    <property type="match status" value="1"/>
</dbReference>
<feature type="region of interest" description="Disordered" evidence="8">
    <location>
        <begin position="133"/>
        <end position="153"/>
    </location>
</feature>
<keyword evidence="12" id="KW-1185">Reference proteome</keyword>
<name>A0AAN6QKQ3_9PEZI</name>
<dbReference type="InterPro" id="IPR036259">
    <property type="entry name" value="MFS_trans_sf"/>
</dbReference>
<feature type="transmembrane region" description="Helical" evidence="9">
    <location>
        <begin position="202"/>
        <end position="220"/>
    </location>
</feature>
<accession>A0AAN6QKQ3</accession>
<dbReference type="EMBL" id="MU853361">
    <property type="protein sequence ID" value="KAK4108727.1"/>
    <property type="molecule type" value="Genomic_DNA"/>
</dbReference>
<evidence type="ECO:0000313" key="11">
    <source>
        <dbReference type="EMBL" id="KAK4108727.1"/>
    </source>
</evidence>
<feature type="region of interest" description="Disordered" evidence="8">
    <location>
        <begin position="1"/>
        <end position="51"/>
    </location>
</feature>
<evidence type="ECO:0000256" key="5">
    <source>
        <dbReference type="ARBA" id="ARBA00022692"/>
    </source>
</evidence>
<reference evidence="11" key="1">
    <citation type="journal article" date="2023" name="Mol. Phylogenet. Evol.">
        <title>Genome-scale phylogeny and comparative genomics of the fungal order Sordariales.</title>
        <authorList>
            <person name="Hensen N."/>
            <person name="Bonometti L."/>
            <person name="Westerberg I."/>
            <person name="Brannstrom I.O."/>
            <person name="Guillou S."/>
            <person name="Cros-Aarteil S."/>
            <person name="Calhoun S."/>
            <person name="Haridas S."/>
            <person name="Kuo A."/>
            <person name="Mondo S."/>
            <person name="Pangilinan J."/>
            <person name="Riley R."/>
            <person name="LaButti K."/>
            <person name="Andreopoulos B."/>
            <person name="Lipzen A."/>
            <person name="Chen C."/>
            <person name="Yan M."/>
            <person name="Daum C."/>
            <person name="Ng V."/>
            <person name="Clum A."/>
            <person name="Steindorff A."/>
            <person name="Ohm R.A."/>
            <person name="Martin F."/>
            <person name="Silar P."/>
            <person name="Natvig D.O."/>
            <person name="Lalanne C."/>
            <person name="Gautier V."/>
            <person name="Ament-Velasquez S.L."/>
            <person name="Kruys A."/>
            <person name="Hutchinson M.I."/>
            <person name="Powell A.J."/>
            <person name="Barry K."/>
            <person name="Miller A.N."/>
            <person name="Grigoriev I.V."/>
            <person name="Debuchy R."/>
            <person name="Gladieux P."/>
            <person name="Hiltunen Thoren M."/>
            <person name="Johannesson H."/>
        </authorList>
    </citation>
    <scope>NUCLEOTIDE SEQUENCE</scope>
    <source>
        <strain evidence="11">CBS 508.74</strain>
    </source>
</reference>
<keyword evidence="7 9" id="KW-0472">Membrane</keyword>
<protein>
    <submittedName>
        <fullName evidence="11">MFS general substrate transporter</fullName>
    </submittedName>
</protein>
<feature type="transmembrane region" description="Helical" evidence="9">
    <location>
        <begin position="527"/>
        <end position="549"/>
    </location>
</feature>
<reference evidence="11" key="2">
    <citation type="submission" date="2023-05" db="EMBL/GenBank/DDBJ databases">
        <authorList>
            <consortium name="Lawrence Berkeley National Laboratory"/>
            <person name="Steindorff A."/>
            <person name="Hensen N."/>
            <person name="Bonometti L."/>
            <person name="Westerberg I."/>
            <person name="Brannstrom I.O."/>
            <person name="Guillou S."/>
            <person name="Cros-Aarteil S."/>
            <person name="Calhoun S."/>
            <person name="Haridas S."/>
            <person name="Kuo A."/>
            <person name="Mondo S."/>
            <person name="Pangilinan J."/>
            <person name="Riley R."/>
            <person name="Labutti K."/>
            <person name="Andreopoulos B."/>
            <person name="Lipzen A."/>
            <person name="Chen C."/>
            <person name="Yanf M."/>
            <person name="Daum C."/>
            <person name="Ng V."/>
            <person name="Clum A."/>
            <person name="Ohm R."/>
            <person name="Martin F."/>
            <person name="Silar P."/>
            <person name="Natvig D."/>
            <person name="Lalanne C."/>
            <person name="Gautier V."/>
            <person name="Ament-Velasquez S.L."/>
            <person name="Kruys A."/>
            <person name="Hutchinson M.I."/>
            <person name="Powell A.J."/>
            <person name="Barry K."/>
            <person name="Miller A.N."/>
            <person name="Grigoriev I.V."/>
            <person name="Debuchy R."/>
            <person name="Gladieux P."/>
            <person name="Thoren M.H."/>
            <person name="Johannesson H."/>
        </authorList>
    </citation>
    <scope>NUCLEOTIDE SEQUENCE</scope>
    <source>
        <strain evidence="11">CBS 508.74</strain>
    </source>
</reference>
<dbReference type="CDD" id="cd17323">
    <property type="entry name" value="MFS_Tpo1_MDR_like"/>
    <property type="match status" value="1"/>
</dbReference>
<feature type="domain" description="Major facilitator superfamily (MFS) profile" evidence="10">
    <location>
        <begin position="165"/>
        <end position="583"/>
    </location>
</feature>
<dbReference type="PANTHER" id="PTHR23502:SF74">
    <property type="entry name" value="MAJOR FACILITATOR SUPERFAMILY (MFS) PROFILE DOMAIN-CONTAINING PROTEIN"/>
    <property type="match status" value="1"/>
</dbReference>
<dbReference type="GeneID" id="89941202"/>
<feature type="transmembrane region" description="Helical" evidence="9">
    <location>
        <begin position="232"/>
        <end position="259"/>
    </location>
</feature>
<dbReference type="Gene3D" id="1.20.1250.20">
    <property type="entry name" value="MFS general substrate transporter like domains"/>
    <property type="match status" value="1"/>
</dbReference>
<evidence type="ECO:0000256" key="4">
    <source>
        <dbReference type="ARBA" id="ARBA00022475"/>
    </source>
</evidence>
<evidence type="ECO:0000256" key="2">
    <source>
        <dbReference type="ARBA" id="ARBA00004236"/>
    </source>
</evidence>
<dbReference type="PANTHER" id="PTHR23502">
    <property type="entry name" value="MAJOR FACILITATOR SUPERFAMILY"/>
    <property type="match status" value="1"/>
</dbReference>
<proteinExistence type="inferred from homology"/>
<keyword evidence="5 9" id="KW-0812">Transmembrane</keyword>
<evidence type="ECO:0000256" key="8">
    <source>
        <dbReference type="SAM" id="MobiDB-lite"/>
    </source>
</evidence>
<evidence type="ECO:0000256" key="7">
    <source>
        <dbReference type="ARBA" id="ARBA00023136"/>
    </source>
</evidence>
<dbReference type="RefSeq" id="XP_064666297.1">
    <property type="nucleotide sequence ID" value="XM_064817077.1"/>
</dbReference>
<feature type="transmembrane region" description="Helical" evidence="9">
    <location>
        <begin position="163"/>
        <end position="182"/>
    </location>
</feature>
<feature type="transmembrane region" description="Helical" evidence="9">
    <location>
        <begin position="555"/>
        <end position="580"/>
    </location>
</feature>
<keyword evidence="4" id="KW-1003">Cell membrane</keyword>
<dbReference type="FunFam" id="1.20.1250.20:FF:000082">
    <property type="entry name" value="MFS multidrug transporter, putative"/>
    <property type="match status" value="1"/>
</dbReference>
<feature type="compositionally biased region" description="Basic and acidic residues" evidence="8">
    <location>
        <begin position="29"/>
        <end position="38"/>
    </location>
</feature>
<evidence type="ECO:0000259" key="10">
    <source>
        <dbReference type="PROSITE" id="PS50850"/>
    </source>
</evidence>
<evidence type="ECO:0000313" key="12">
    <source>
        <dbReference type="Proteomes" id="UP001302812"/>
    </source>
</evidence>
<dbReference type="InterPro" id="IPR011701">
    <property type="entry name" value="MFS"/>
</dbReference>
<evidence type="ECO:0000256" key="3">
    <source>
        <dbReference type="ARBA" id="ARBA00008335"/>
    </source>
</evidence>
<gene>
    <name evidence="11" type="ORF">N656DRAFT_792399</name>
</gene>
<feature type="transmembrane region" description="Helical" evidence="9">
    <location>
        <begin position="424"/>
        <end position="446"/>
    </location>
</feature>
<dbReference type="InterPro" id="IPR020846">
    <property type="entry name" value="MFS_dom"/>
</dbReference>
<sequence length="637" mass="70585">MDESRTHDYGDPNQPCYKSPESSSSYSIRTEDSMRQTEGDLEPAELAGHEKDTLRAARREALQPTRRAFSFDGGQVRDEYFFSEPRPYHEPEESIRRACSFETPEPTPPCRSWSASPPNAGRNTASLVSLHSYQPSTPPHPVNTTKKQKGCPNPYNWSGRKKAGILLTIMMLIINSTMGSALPSNALPFIAREWNVTSQTQRVLPISIYLIGYVMGPILWGPLSEQFGRKVLTLCTFFMFTLCTLACALAPTWAGFLVFRLLTGVFASSPIAVVPGIIADTFSDPRFTVSGPLLAPIISGYTSPTIGWRWAFWIGLIYAGATLIPLVFLPETYGPVLLKRRAQAIRRRDPRVRAVAPHELDKKSLSELATVVLTRPLRMLACEPIVNTSCAYLALCYAIFYMSFEAFPVIFEGVYGFAPGPCGLTYLAVGVGCLLALPIFFAYDTILRDAQRRRAPWTRREESRRLPLACIGGPLFALSLFWLGWTARKDTHWAVPMLAGIPFGIGFMCIFQALLNYLTDAYSIYAASANAAASCSRSLLACLLPFAALPMFDKLGISGALSLLGGISTLMCVIPFLFLWRGERIRRASKFCRLIRERTKEMQRRVDEQRRRSAAASAAASTAALGASRSLVKFNPK</sequence>
<organism evidence="11 12">
    <name type="scientific">Canariomyces notabilis</name>
    <dbReference type="NCBI Taxonomy" id="2074819"/>
    <lineage>
        <taxon>Eukaryota</taxon>
        <taxon>Fungi</taxon>
        <taxon>Dikarya</taxon>
        <taxon>Ascomycota</taxon>
        <taxon>Pezizomycotina</taxon>
        <taxon>Sordariomycetes</taxon>
        <taxon>Sordariomycetidae</taxon>
        <taxon>Sordariales</taxon>
        <taxon>Chaetomiaceae</taxon>
        <taxon>Canariomyces</taxon>
    </lineage>
</organism>
<dbReference type="AlphaFoldDB" id="A0AAN6QKQ3"/>
<comment type="caution">
    <text evidence="11">The sequence shown here is derived from an EMBL/GenBank/DDBJ whole genome shotgun (WGS) entry which is preliminary data.</text>
</comment>
<feature type="transmembrane region" description="Helical" evidence="9">
    <location>
        <begin position="466"/>
        <end position="487"/>
    </location>
</feature>
<dbReference type="PROSITE" id="PS50850">
    <property type="entry name" value="MFS"/>
    <property type="match status" value="1"/>
</dbReference>
<dbReference type="GO" id="GO:0005886">
    <property type="term" value="C:plasma membrane"/>
    <property type="evidence" value="ECO:0007669"/>
    <property type="project" value="UniProtKB-SubCell"/>
</dbReference>
<comment type="subcellular location">
    <subcellularLocation>
        <location evidence="2">Cell membrane</location>
    </subcellularLocation>
    <subcellularLocation>
        <location evidence="1">Membrane</location>
        <topology evidence="1">Multi-pass membrane protein</topology>
    </subcellularLocation>
</comment>
<feature type="transmembrane region" description="Helical" evidence="9">
    <location>
        <begin position="493"/>
        <end position="515"/>
    </location>
</feature>
<comment type="similarity">
    <text evidence="3">Belongs to the major facilitator superfamily.</text>
</comment>
<keyword evidence="6 9" id="KW-1133">Transmembrane helix</keyword>
<dbReference type="Proteomes" id="UP001302812">
    <property type="component" value="Unassembled WGS sequence"/>
</dbReference>
<dbReference type="Pfam" id="PF07690">
    <property type="entry name" value="MFS_1"/>
    <property type="match status" value="1"/>
</dbReference>
<feature type="transmembrane region" description="Helical" evidence="9">
    <location>
        <begin position="385"/>
        <end position="404"/>
    </location>
</feature>
<feature type="transmembrane region" description="Helical" evidence="9">
    <location>
        <begin position="310"/>
        <end position="338"/>
    </location>
</feature>
<evidence type="ECO:0000256" key="6">
    <source>
        <dbReference type="ARBA" id="ARBA00022989"/>
    </source>
</evidence>
<feature type="compositionally biased region" description="Basic and acidic residues" evidence="8">
    <location>
        <begin position="1"/>
        <end position="10"/>
    </location>
</feature>